<gene>
    <name evidence="1" type="ORF">TrST_g10557</name>
</gene>
<name>A0A9W7EDI2_9STRA</name>
<comment type="caution">
    <text evidence="1">The sequence shown here is derived from an EMBL/GenBank/DDBJ whole genome shotgun (WGS) entry which is preliminary data.</text>
</comment>
<dbReference type="EMBL" id="BRXY01000206">
    <property type="protein sequence ID" value="GMH77299.1"/>
    <property type="molecule type" value="Genomic_DNA"/>
</dbReference>
<evidence type="ECO:0000313" key="2">
    <source>
        <dbReference type="Proteomes" id="UP001165085"/>
    </source>
</evidence>
<dbReference type="Proteomes" id="UP001165085">
    <property type="component" value="Unassembled WGS sequence"/>
</dbReference>
<sequence>MSAVPPTPPSADRQRAQCRALLESPPGRACLAKFVEANPDSPFIEMIHEETENALRRRAWIEGEQVLALAGVDVSKREAEPWRDHSPANSLE</sequence>
<evidence type="ECO:0000313" key="1">
    <source>
        <dbReference type="EMBL" id="GMH77299.1"/>
    </source>
</evidence>
<organism evidence="1 2">
    <name type="scientific">Triparma strigata</name>
    <dbReference type="NCBI Taxonomy" id="1606541"/>
    <lineage>
        <taxon>Eukaryota</taxon>
        <taxon>Sar</taxon>
        <taxon>Stramenopiles</taxon>
        <taxon>Ochrophyta</taxon>
        <taxon>Bolidophyceae</taxon>
        <taxon>Parmales</taxon>
        <taxon>Triparmaceae</taxon>
        <taxon>Triparma</taxon>
    </lineage>
</organism>
<accession>A0A9W7EDI2</accession>
<proteinExistence type="predicted"/>
<reference evidence="2" key="1">
    <citation type="journal article" date="2023" name="Commun. Biol.">
        <title>Genome analysis of Parmales, the sister group of diatoms, reveals the evolutionary specialization of diatoms from phago-mixotrophs to photoautotrophs.</title>
        <authorList>
            <person name="Ban H."/>
            <person name="Sato S."/>
            <person name="Yoshikawa S."/>
            <person name="Yamada K."/>
            <person name="Nakamura Y."/>
            <person name="Ichinomiya M."/>
            <person name="Sato N."/>
            <person name="Blanc-Mathieu R."/>
            <person name="Endo H."/>
            <person name="Kuwata A."/>
            <person name="Ogata H."/>
        </authorList>
    </citation>
    <scope>NUCLEOTIDE SEQUENCE [LARGE SCALE GENOMIC DNA]</scope>
    <source>
        <strain evidence="2">NIES 3701</strain>
    </source>
</reference>
<keyword evidence="2" id="KW-1185">Reference proteome</keyword>
<protein>
    <submittedName>
        <fullName evidence="1">Uncharacterized protein</fullName>
    </submittedName>
</protein>
<dbReference type="OrthoDB" id="10430394at2759"/>
<dbReference type="AlphaFoldDB" id="A0A9W7EDI2"/>